<dbReference type="SUPFAM" id="SSF69287">
    <property type="entry name" value="Urease metallochaperone UreE, N-terminal domain"/>
    <property type="match status" value="1"/>
</dbReference>
<evidence type="ECO:0000256" key="2">
    <source>
        <dbReference type="ARBA" id="ARBA00022490"/>
    </source>
</evidence>
<dbReference type="InterPro" id="IPR012406">
    <property type="entry name" value="UreE"/>
</dbReference>
<dbReference type="Gene3D" id="3.30.70.790">
    <property type="entry name" value="UreE, C-terminal domain"/>
    <property type="match status" value="1"/>
</dbReference>
<dbReference type="PIRSF" id="PIRSF036402">
    <property type="entry name" value="Ureas_acces_UreE"/>
    <property type="match status" value="1"/>
</dbReference>
<dbReference type="InterPro" id="IPR036118">
    <property type="entry name" value="UreE_N_sf"/>
</dbReference>
<evidence type="ECO:0000256" key="1">
    <source>
        <dbReference type="ARBA" id="ARBA00004496"/>
    </source>
</evidence>
<name>A0A6G7LMP5_9GAMM</name>
<dbReference type="Pfam" id="PF02814">
    <property type="entry name" value="UreE_N"/>
    <property type="match status" value="1"/>
</dbReference>
<dbReference type="SMART" id="SM00988">
    <property type="entry name" value="UreE_N"/>
    <property type="match status" value="1"/>
</dbReference>
<evidence type="ECO:0000256" key="3">
    <source>
        <dbReference type="ARBA" id="ARBA00022596"/>
    </source>
</evidence>
<comment type="subcellular location">
    <subcellularLocation>
        <location evidence="1 5">Cytoplasm</location>
    </subcellularLocation>
</comment>
<dbReference type="Pfam" id="PF05194">
    <property type="entry name" value="UreE_C"/>
    <property type="match status" value="1"/>
</dbReference>
<evidence type="ECO:0000256" key="6">
    <source>
        <dbReference type="SAM" id="MobiDB-lite"/>
    </source>
</evidence>
<dbReference type="GO" id="GO:0051082">
    <property type="term" value="F:unfolded protein binding"/>
    <property type="evidence" value="ECO:0007669"/>
    <property type="project" value="UniProtKB-UniRule"/>
</dbReference>
<dbReference type="InterPro" id="IPR004029">
    <property type="entry name" value="UreE_N"/>
</dbReference>
<comment type="function">
    <text evidence="5">Involved in urease metallocenter assembly. Binds nickel. Probably functions as a nickel donor during metallocenter assembly.</text>
</comment>
<feature type="region of interest" description="Disordered" evidence="6">
    <location>
        <begin position="137"/>
        <end position="184"/>
    </location>
</feature>
<feature type="compositionally biased region" description="Basic and acidic residues" evidence="6">
    <location>
        <begin position="156"/>
        <end position="184"/>
    </location>
</feature>
<reference evidence="8 9" key="1">
    <citation type="submission" date="2019-11" db="EMBL/GenBank/DDBJ databases">
        <title>Complete Genome Sequence of Shewanella chilikensis Strain DC57, Isolated from Corroded Seal Rings at a floating production facility in Australia.</title>
        <authorList>
            <person name="Salgar-Chaparro S.J."/>
            <person name="Castillo-Villamizar G.A."/>
            <person name="Poehlein A."/>
            <person name="Daniel R."/>
            <person name="Machuca L."/>
        </authorList>
    </citation>
    <scope>NUCLEOTIDE SEQUENCE [LARGE SCALE GENOMIC DNA]</scope>
    <source>
        <strain evidence="8 9">DC57</strain>
    </source>
</reference>
<dbReference type="InterPro" id="IPR007864">
    <property type="entry name" value="UreE_C_dom"/>
</dbReference>
<dbReference type="GO" id="GO:0019627">
    <property type="term" value="P:urea metabolic process"/>
    <property type="evidence" value="ECO:0007669"/>
    <property type="project" value="InterPro"/>
</dbReference>
<proteinExistence type="inferred from homology"/>
<dbReference type="KEGG" id="schk:GII14_02190"/>
<dbReference type="GO" id="GO:0065003">
    <property type="term" value="P:protein-containing complex assembly"/>
    <property type="evidence" value="ECO:0007669"/>
    <property type="project" value="InterPro"/>
</dbReference>
<sequence>MIHFCQRLEADECQQLPTLQLWLSMDERVRSRQRVTLSDGSEAGLFLPRGTVLKEGDILKAETGELAKVCAKAENLSVVSSSDPLLLARACYHLGNRHVPLQITQGQCCYLHDHVLDEMIKGLGLTVSYRQDKFQPEAGAYGGSAQGHNHGHNHAHAHDHSHGHAHDHSHGHYHGHGHDHSHEH</sequence>
<keyword evidence="2 5" id="KW-0963">Cytoplasm</keyword>
<gene>
    <name evidence="5 8" type="primary">ureE</name>
    <name evidence="8" type="ORF">GII14_02190</name>
</gene>
<dbReference type="SUPFAM" id="SSF69737">
    <property type="entry name" value="Urease metallochaperone UreE, C-terminal domain"/>
    <property type="match status" value="1"/>
</dbReference>
<dbReference type="GO" id="GO:0006457">
    <property type="term" value="P:protein folding"/>
    <property type="evidence" value="ECO:0007669"/>
    <property type="project" value="InterPro"/>
</dbReference>
<organism evidence="8 9">
    <name type="scientific">Shewanella chilikensis</name>
    <dbReference type="NCBI Taxonomy" id="558541"/>
    <lineage>
        <taxon>Bacteria</taxon>
        <taxon>Pseudomonadati</taxon>
        <taxon>Pseudomonadota</taxon>
        <taxon>Gammaproteobacteria</taxon>
        <taxon>Alteromonadales</taxon>
        <taxon>Shewanellaceae</taxon>
        <taxon>Shewanella</taxon>
    </lineage>
</organism>
<dbReference type="HAMAP" id="MF_00822">
    <property type="entry name" value="UreE"/>
    <property type="match status" value="1"/>
</dbReference>
<evidence type="ECO:0000256" key="5">
    <source>
        <dbReference type="HAMAP-Rule" id="MF_00822"/>
    </source>
</evidence>
<evidence type="ECO:0000259" key="7">
    <source>
        <dbReference type="SMART" id="SM00988"/>
    </source>
</evidence>
<accession>A0A6G7LMP5</accession>
<keyword evidence="4 5" id="KW-0143">Chaperone</keyword>
<dbReference type="GO" id="GO:0016151">
    <property type="term" value="F:nickel cation binding"/>
    <property type="evidence" value="ECO:0007669"/>
    <property type="project" value="UniProtKB-UniRule"/>
</dbReference>
<dbReference type="NCBIfam" id="NF009751">
    <property type="entry name" value="PRK13261.1-1"/>
    <property type="match status" value="1"/>
</dbReference>
<evidence type="ECO:0000313" key="8">
    <source>
        <dbReference type="EMBL" id="QIJ03096.1"/>
    </source>
</evidence>
<dbReference type="EMBL" id="CP045857">
    <property type="protein sequence ID" value="QIJ03096.1"/>
    <property type="molecule type" value="Genomic_DNA"/>
</dbReference>
<dbReference type="CDD" id="cd00571">
    <property type="entry name" value="UreE"/>
    <property type="match status" value="1"/>
</dbReference>
<dbReference type="GO" id="GO:0005737">
    <property type="term" value="C:cytoplasm"/>
    <property type="evidence" value="ECO:0007669"/>
    <property type="project" value="UniProtKB-SubCell"/>
</dbReference>
<dbReference type="Gene3D" id="2.60.260.20">
    <property type="entry name" value="Urease metallochaperone UreE, N-terminal domain"/>
    <property type="match status" value="1"/>
</dbReference>
<dbReference type="Proteomes" id="UP000502117">
    <property type="component" value="Chromosome"/>
</dbReference>
<keyword evidence="3 5" id="KW-0533">Nickel</keyword>
<evidence type="ECO:0000313" key="9">
    <source>
        <dbReference type="Proteomes" id="UP000502117"/>
    </source>
</evidence>
<evidence type="ECO:0000256" key="4">
    <source>
        <dbReference type="ARBA" id="ARBA00023186"/>
    </source>
</evidence>
<comment type="similarity">
    <text evidence="5">Belongs to the UreE family.</text>
</comment>
<protein>
    <recommendedName>
        <fullName evidence="5">Urease accessory protein UreE</fullName>
    </recommendedName>
</protein>
<dbReference type="RefSeq" id="WP_165564367.1">
    <property type="nucleotide sequence ID" value="NZ_CP045857.1"/>
</dbReference>
<feature type="domain" description="UreE urease accessory N-terminal" evidence="7">
    <location>
        <begin position="1"/>
        <end position="67"/>
    </location>
</feature>
<dbReference type="AlphaFoldDB" id="A0A6G7LMP5"/>